<dbReference type="HOGENOM" id="CLU_1565613_0_0_1"/>
<protein>
    <submittedName>
        <fullName evidence="1">Uncharacterized protein</fullName>
    </submittedName>
</protein>
<dbReference type="Gramene" id="PGSC0003DMT400088830">
    <property type="protein sequence ID" value="PGSC0003DMT400088830"/>
    <property type="gene ID" value="PGSC0003DMG400038401"/>
</dbReference>
<proteinExistence type="predicted"/>
<sequence>MPPRRAYIRNANARNANAVPLVLDHELRKSAKCRPTVCRPDHDPWSVLVDRGPLYPASDMNDGRPARTVIRSTVHRLRFLASRSHLDHFSMVSSSTSVYAHDHVSRVSLGSIVVLGPVSASRMVKRMERGFGCEIWGFLCVYQSGEEDGMGFWWSDLVVYLSFTGVAKRME</sequence>
<name>M1DGT7_SOLTU</name>
<organism evidence="1 2">
    <name type="scientific">Solanum tuberosum</name>
    <name type="common">Potato</name>
    <dbReference type="NCBI Taxonomy" id="4113"/>
    <lineage>
        <taxon>Eukaryota</taxon>
        <taxon>Viridiplantae</taxon>
        <taxon>Streptophyta</taxon>
        <taxon>Embryophyta</taxon>
        <taxon>Tracheophyta</taxon>
        <taxon>Spermatophyta</taxon>
        <taxon>Magnoliopsida</taxon>
        <taxon>eudicotyledons</taxon>
        <taxon>Gunneridae</taxon>
        <taxon>Pentapetalae</taxon>
        <taxon>asterids</taxon>
        <taxon>lamiids</taxon>
        <taxon>Solanales</taxon>
        <taxon>Solanaceae</taxon>
        <taxon>Solanoideae</taxon>
        <taxon>Solaneae</taxon>
        <taxon>Solanum</taxon>
    </lineage>
</organism>
<keyword evidence="2" id="KW-1185">Reference proteome</keyword>
<dbReference type="PaxDb" id="4113-PGSC0003DMT400088830"/>
<reference evidence="2" key="1">
    <citation type="journal article" date="2011" name="Nature">
        <title>Genome sequence and analysis of the tuber crop potato.</title>
        <authorList>
            <consortium name="The Potato Genome Sequencing Consortium"/>
        </authorList>
    </citation>
    <scope>NUCLEOTIDE SEQUENCE [LARGE SCALE GENOMIC DNA]</scope>
    <source>
        <strain evidence="2">cv. DM1-3 516 R44</strain>
    </source>
</reference>
<accession>M1DGT7</accession>
<dbReference type="AlphaFoldDB" id="M1DGT7"/>
<dbReference type="Proteomes" id="UP000011115">
    <property type="component" value="Unassembled WGS sequence"/>
</dbReference>
<reference evidence="1" key="2">
    <citation type="submission" date="2015-06" db="UniProtKB">
        <authorList>
            <consortium name="EnsemblPlants"/>
        </authorList>
    </citation>
    <scope>IDENTIFICATION</scope>
    <source>
        <strain evidence="1">DM1-3 516 R44</strain>
    </source>
</reference>
<dbReference type="EnsemblPlants" id="PGSC0003DMT400088830">
    <property type="protein sequence ID" value="PGSC0003DMT400088830"/>
    <property type="gene ID" value="PGSC0003DMG400038401"/>
</dbReference>
<evidence type="ECO:0000313" key="2">
    <source>
        <dbReference type="Proteomes" id="UP000011115"/>
    </source>
</evidence>
<dbReference type="InParanoid" id="M1DGT7"/>
<evidence type="ECO:0000313" key="1">
    <source>
        <dbReference type="EnsemblPlants" id="PGSC0003DMT400088830"/>
    </source>
</evidence>